<evidence type="ECO:0000313" key="1">
    <source>
        <dbReference type="EMBL" id="MCI85525.1"/>
    </source>
</evidence>
<sequence>CSGGQRSSKPVGDAMAGEAAAMRWATTRRVTTGDALVGKTTCDT</sequence>
<protein>
    <submittedName>
        <fullName evidence="1">Uncharacterized protein</fullName>
    </submittedName>
</protein>
<comment type="caution">
    <text evidence="1">The sequence shown here is derived from an EMBL/GenBank/DDBJ whole genome shotgun (WGS) entry which is preliminary data.</text>
</comment>
<accession>A0A392VF87</accession>
<feature type="non-terminal residue" evidence="1">
    <location>
        <position position="1"/>
    </location>
</feature>
<evidence type="ECO:0000313" key="2">
    <source>
        <dbReference type="Proteomes" id="UP000265520"/>
    </source>
</evidence>
<dbReference type="EMBL" id="LXQA011117601">
    <property type="protein sequence ID" value="MCI85525.1"/>
    <property type="molecule type" value="Genomic_DNA"/>
</dbReference>
<keyword evidence="2" id="KW-1185">Reference proteome</keyword>
<dbReference type="Proteomes" id="UP000265520">
    <property type="component" value="Unassembled WGS sequence"/>
</dbReference>
<reference evidence="1 2" key="1">
    <citation type="journal article" date="2018" name="Front. Plant Sci.">
        <title>Red Clover (Trifolium pratense) and Zigzag Clover (T. medium) - A Picture of Genomic Similarities and Differences.</title>
        <authorList>
            <person name="Dluhosova J."/>
            <person name="Istvanek J."/>
            <person name="Nedelnik J."/>
            <person name="Repkova J."/>
        </authorList>
    </citation>
    <scope>NUCLEOTIDE SEQUENCE [LARGE SCALE GENOMIC DNA]</scope>
    <source>
        <strain evidence="2">cv. 10/8</strain>
        <tissue evidence="1">Leaf</tissue>
    </source>
</reference>
<name>A0A392VF87_9FABA</name>
<organism evidence="1 2">
    <name type="scientific">Trifolium medium</name>
    <dbReference type="NCBI Taxonomy" id="97028"/>
    <lineage>
        <taxon>Eukaryota</taxon>
        <taxon>Viridiplantae</taxon>
        <taxon>Streptophyta</taxon>
        <taxon>Embryophyta</taxon>
        <taxon>Tracheophyta</taxon>
        <taxon>Spermatophyta</taxon>
        <taxon>Magnoliopsida</taxon>
        <taxon>eudicotyledons</taxon>
        <taxon>Gunneridae</taxon>
        <taxon>Pentapetalae</taxon>
        <taxon>rosids</taxon>
        <taxon>fabids</taxon>
        <taxon>Fabales</taxon>
        <taxon>Fabaceae</taxon>
        <taxon>Papilionoideae</taxon>
        <taxon>50 kb inversion clade</taxon>
        <taxon>NPAAA clade</taxon>
        <taxon>Hologalegina</taxon>
        <taxon>IRL clade</taxon>
        <taxon>Trifolieae</taxon>
        <taxon>Trifolium</taxon>
    </lineage>
</organism>
<proteinExistence type="predicted"/>
<dbReference type="AlphaFoldDB" id="A0A392VF87"/>